<accession>A0A133VMY2</accession>
<dbReference type="AlphaFoldDB" id="A0A133VMY2"/>
<comment type="caution">
    <text evidence="1">The sequence shown here is derived from an EMBL/GenBank/DDBJ whole genome shotgun (WGS) entry which is preliminary data.</text>
</comment>
<dbReference type="EMBL" id="LHYJ01000048">
    <property type="protein sequence ID" value="KXB07815.1"/>
    <property type="molecule type" value="Genomic_DNA"/>
</dbReference>
<evidence type="ECO:0000313" key="2">
    <source>
        <dbReference type="Proteomes" id="UP000070175"/>
    </source>
</evidence>
<keyword evidence="2" id="KW-1185">Reference proteome</keyword>
<dbReference type="Proteomes" id="UP000070175">
    <property type="component" value="Unassembled WGS sequence"/>
</dbReference>
<reference evidence="1 2" key="1">
    <citation type="journal article" date="2016" name="Sci. Rep.">
        <title>Metabolic traits of an uncultured archaeal lineage -MSBL1- from brine pools of the Red Sea.</title>
        <authorList>
            <person name="Mwirichia R."/>
            <person name="Alam I."/>
            <person name="Rashid M."/>
            <person name="Vinu M."/>
            <person name="Ba-Alawi W."/>
            <person name="Anthony Kamau A."/>
            <person name="Kamanda Ngugi D."/>
            <person name="Goker M."/>
            <person name="Klenk H.P."/>
            <person name="Bajic V."/>
            <person name="Stingl U."/>
        </authorList>
    </citation>
    <scope>NUCLEOTIDE SEQUENCE [LARGE SCALE GENOMIC DNA]</scope>
    <source>
        <strain evidence="1">SCGC-AAA382N08</strain>
    </source>
</reference>
<organism evidence="1 2">
    <name type="scientific">candidate division MSBL1 archaeon SCGC-AAA382N08</name>
    <dbReference type="NCBI Taxonomy" id="1698285"/>
    <lineage>
        <taxon>Archaea</taxon>
        <taxon>Methanobacteriati</taxon>
        <taxon>Methanobacteriota</taxon>
        <taxon>candidate division MSBL1</taxon>
    </lineage>
</organism>
<evidence type="ECO:0000313" key="1">
    <source>
        <dbReference type="EMBL" id="KXB07815.1"/>
    </source>
</evidence>
<gene>
    <name evidence="1" type="ORF">AKJ56_02280</name>
</gene>
<sequence>MVKKENENLSFRKSELTSVELVRKMREEEFGRYKEEIGDALDELSKKPKSEWPELFKDN</sequence>
<name>A0A133VMY2_9EURY</name>
<proteinExistence type="predicted"/>
<protein>
    <submittedName>
        <fullName evidence="1">Uncharacterized protein</fullName>
    </submittedName>
</protein>